<dbReference type="AlphaFoldDB" id="M1QAW0"/>
<organism evidence="2">
    <name type="scientific">uncultured organism</name>
    <dbReference type="NCBI Taxonomy" id="155900"/>
    <lineage>
        <taxon>unclassified sequences</taxon>
        <taxon>environmental samples</taxon>
    </lineage>
</organism>
<proteinExistence type="predicted"/>
<evidence type="ECO:0000313" key="2">
    <source>
        <dbReference type="EMBL" id="AGF93113.1"/>
    </source>
</evidence>
<dbReference type="EMBL" id="JX684082">
    <property type="protein sequence ID" value="AGF93113.1"/>
    <property type="molecule type" value="Genomic_DNA"/>
</dbReference>
<feature type="compositionally biased region" description="Basic and acidic residues" evidence="1">
    <location>
        <begin position="10"/>
        <end position="21"/>
    </location>
</feature>
<reference evidence="2" key="1">
    <citation type="journal article" date="2013" name="Syst. Appl. Microbiol.">
        <title>New insights into the archaeal diversity of a hypersaline microbial mat obtained by a metagenomic approach.</title>
        <authorList>
            <person name="Lopez-Lopez A."/>
            <person name="Richter M."/>
            <person name="Pena A."/>
            <person name="Tamames J."/>
            <person name="Rossello-Mora R."/>
        </authorList>
    </citation>
    <scope>NUCLEOTIDE SEQUENCE</scope>
</reference>
<evidence type="ECO:0000256" key="1">
    <source>
        <dbReference type="SAM" id="MobiDB-lite"/>
    </source>
</evidence>
<gene>
    <name evidence="2" type="ORF">FLSS-17_0021</name>
</gene>
<protein>
    <submittedName>
        <fullName evidence="2">Uncharacterized protein</fullName>
    </submittedName>
</protein>
<feature type="region of interest" description="Disordered" evidence="1">
    <location>
        <begin position="1"/>
        <end position="21"/>
    </location>
</feature>
<sequence>MPWGDIMNGEELKDDRSPPDKRRLRAFKTGWTDATKEEPEWYETNKEKRTHQNMGNLFGWVYGEASNAIKEKVWEQYVEINKELGKDW</sequence>
<name>M1QAW0_9ZZZZ</name>
<accession>M1QAW0</accession>